<dbReference type="AlphaFoldDB" id="A0A382J878"/>
<gene>
    <name evidence="1" type="ORF">METZ01_LOCUS260842</name>
</gene>
<reference evidence="1" key="1">
    <citation type="submission" date="2018-05" db="EMBL/GenBank/DDBJ databases">
        <authorList>
            <person name="Lanie J.A."/>
            <person name="Ng W.-L."/>
            <person name="Kazmierczak K.M."/>
            <person name="Andrzejewski T.M."/>
            <person name="Davidsen T.M."/>
            <person name="Wayne K.J."/>
            <person name="Tettelin H."/>
            <person name="Glass J.I."/>
            <person name="Rusch D."/>
            <person name="Podicherti R."/>
            <person name="Tsui H.-C.T."/>
            <person name="Winkler M.E."/>
        </authorList>
    </citation>
    <scope>NUCLEOTIDE SEQUENCE</scope>
</reference>
<organism evidence="1">
    <name type="scientific">marine metagenome</name>
    <dbReference type="NCBI Taxonomy" id="408172"/>
    <lineage>
        <taxon>unclassified sequences</taxon>
        <taxon>metagenomes</taxon>
        <taxon>ecological metagenomes</taxon>
    </lineage>
</organism>
<sequence length="27" mass="3291">MMLEKKNRKYFNIFPVPIQITLPELNI</sequence>
<accession>A0A382J878</accession>
<dbReference type="EMBL" id="UINC01072387">
    <property type="protein sequence ID" value="SVC07988.1"/>
    <property type="molecule type" value="Genomic_DNA"/>
</dbReference>
<evidence type="ECO:0000313" key="1">
    <source>
        <dbReference type="EMBL" id="SVC07988.1"/>
    </source>
</evidence>
<name>A0A382J878_9ZZZZ</name>
<proteinExistence type="predicted"/>
<feature type="non-terminal residue" evidence="1">
    <location>
        <position position="27"/>
    </location>
</feature>
<protein>
    <submittedName>
        <fullName evidence="1">Uncharacterized protein</fullName>
    </submittedName>
</protein>